<comment type="caution">
    <text evidence="17">The sequence shown here is derived from an EMBL/GenBank/DDBJ whole genome shotgun (WGS) entry which is preliminary data.</text>
</comment>
<feature type="transmembrane region" description="Helical" evidence="15">
    <location>
        <begin position="61"/>
        <end position="82"/>
    </location>
</feature>
<keyword evidence="6" id="KW-1003">Cell membrane</keyword>
<dbReference type="Pfam" id="PF00018">
    <property type="entry name" value="SH3_1"/>
    <property type="match status" value="1"/>
</dbReference>
<feature type="region of interest" description="Disordered" evidence="14">
    <location>
        <begin position="229"/>
        <end position="254"/>
    </location>
</feature>
<dbReference type="SMART" id="SM00326">
    <property type="entry name" value="SH3"/>
    <property type="match status" value="1"/>
</dbReference>
<name>A0ABR4P099_9SACH</name>
<dbReference type="PROSITE" id="PS50002">
    <property type="entry name" value="SH3"/>
    <property type="match status" value="1"/>
</dbReference>
<dbReference type="InterPro" id="IPR035522">
    <property type="entry name" value="Sho1_SH3"/>
</dbReference>
<sequence length="352" mass="38878">MSGRRGKINNPRTRGAIRNVGFRNLIGDPFAISSILIGLISWIIALGGCISVQVDQQFPRFTWWGIAFQLLLIVLLIVFYIYDLVDYYRSFLTAAIGVAFVYTTNSANYFIYGAGNQKAAASAGVVLLSMVNLIWMFYFGSDNASPTNKWIDSFAVNGIKPSPYETSRIKAYRKSSRQQYRGSSVKLTNSTHNLHGGLSESVSVADGFYANPQTSNYVSSTALTEFENTGVPYPSSSDLPTNNNPPLRSQRGSNMVGDTYITATTNNNTETTMGDTLGLYSDIADDNFPYRAKALYSYEADAADAYEMSFEQGDILLVSDIEGRWWKAKKETGETGIIPSNYVTLIDNESEI</sequence>
<keyword evidence="9" id="KW-0346">Stress response</keyword>
<dbReference type="EMBL" id="JBEVYD010000002">
    <property type="protein sequence ID" value="KAL3235019.1"/>
    <property type="molecule type" value="Genomic_DNA"/>
</dbReference>
<evidence type="ECO:0000313" key="18">
    <source>
        <dbReference type="Proteomes" id="UP001623330"/>
    </source>
</evidence>
<comment type="similarity">
    <text evidence="2">Belongs to the SHO1 family.</text>
</comment>
<keyword evidence="18" id="KW-1185">Reference proteome</keyword>
<protein>
    <recommendedName>
        <fullName evidence="4">High osmolarity signaling protein SHO1</fullName>
    </recommendedName>
    <alternativeName>
        <fullName evidence="3">High osmolarity signaling protein sho1</fullName>
    </alternativeName>
    <alternativeName>
        <fullName evidence="11 12">Osmosensor SHO1</fullName>
    </alternativeName>
</protein>
<keyword evidence="7 15" id="KW-0812">Transmembrane</keyword>
<gene>
    <name evidence="17" type="ORF">RNJ44_02807</name>
</gene>
<evidence type="ECO:0000313" key="17">
    <source>
        <dbReference type="EMBL" id="KAL3235019.1"/>
    </source>
</evidence>
<organism evidence="17 18">
    <name type="scientific">Nakaseomyces bracarensis</name>
    <dbReference type="NCBI Taxonomy" id="273131"/>
    <lineage>
        <taxon>Eukaryota</taxon>
        <taxon>Fungi</taxon>
        <taxon>Dikarya</taxon>
        <taxon>Ascomycota</taxon>
        <taxon>Saccharomycotina</taxon>
        <taxon>Saccharomycetes</taxon>
        <taxon>Saccharomycetales</taxon>
        <taxon>Saccharomycetaceae</taxon>
        <taxon>Nakaseomyces</taxon>
    </lineage>
</organism>
<dbReference type="PRINTS" id="PR00452">
    <property type="entry name" value="SH3DOMAIN"/>
</dbReference>
<feature type="transmembrane region" description="Helical" evidence="15">
    <location>
        <begin position="30"/>
        <end position="54"/>
    </location>
</feature>
<evidence type="ECO:0000256" key="2">
    <source>
        <dbReference type="ARBA" id="ARBA00009739"/>
    </source>
</evidence>
<feature type="compositionally biased region" description="Polar residues" evidence="14">
    <location>
        <begin position="234"/>
        <end position="253"/>
    </location>
</feature>
<evidence type="ECO:0000256" key="5">
    <source>
        <dbReference type="ARBA" id="ARBA00022443"/>
    </source>
</evidence>
<evidence type="ECO:0000256" key="12">
    <source>
        <dbReference type="ARBA" id="ARBA00030785"/>
    </source>
</evidence>
<dbReference type="CDD" id="cd11855">
    <property type="entry name" value="SH3_Sho1p"/>
    <property type="match status" value="1"/>
</dbReference>
<keyword evidence="8 15" id="KW-1133">Transmembrane helix</keyword>
<accession>A0ABR4P099</accession>
<feature type="transmembrane region" description="Helical" evidence="15">
    <location>
        <begin position="88"/>
        <end position="112"/>
    </location>
</feature>
<evidence type="ECO:0000256" key="8">
    <source>
        <dbReference type="ARBA" id="ARBA00022989"/>
    </source>
</evidence>
<dbReference type="Proteomes" id="UP001623330">
    <property type="component" value="Unassembled WGS sequence"/>
</dbReference>
<evidence type="ECO:0000256" key="1">
    <source>
        <dbReference type="ARBA" id="ARBA00004651"/>
    </source>
</evidence>
<evidence type="ECO:0000256" key="15">
    <source>
        <dbReference type="SAM" id="Phobius"/>
    </source>
</evidence>
<feature type="domain" description="SH3" evidence="16">
    <location>
        <begin position="287"/>
        <end position="348"/>
    </location>
</feature>
<dbReference type="Gene3D" id="2.30.30.40">
    <property type="entry name" value="SH3 Domains"/>
    <property type="match status" value="1"/>
</dbReference>
<dbReference type="InterPro" id="IPR001452">
    <property type="entry name" value="SH3_domain"/>
</dbReference>
<feature type="transmembrane region" description="Helical" evidence="15">
    <location>
        <begin position="119"/>
        <end position="139"/>
    </location>
</feature>
<dbReference type="SUPFAM" id="SSF50044">
    <property type="entry name" value="SH3-domain"/>
    <property type="match status" value="1"/>
</dbReference>
<evidence type="ECO:0000256" key="11">
    <source>
        <dbReference type="ARBA" id="ARBA00029697"/>
    </source>
</evidence>
<evidence type="ECO:0000256" key="4">
    <source>
        <dbReference type="ARBA" id="ARBA00017350"/>
    </source>
</evidence>
<evidence type="ECO:0000256" key="13">
    <source>
        <dbReference type="PROSITE-ProRule" id="PRU00192"/>
    </source>
</evidence>
<reference evidence="17 18" key="1">
    <citation type="submission" date="2024-05" db="EMBL/GenBank/DDBJ databases">
        <title>Long read based assembly of the Candida bracarensis genome reveals expanded adhesin content.</title>
        <authorList>
            <person name="Marcet-Houben M."/>
            <person name="Ksiezopolska E."/>
            <person name="Gabaldon T."/>
        </authorList>
    </citation>
    <scope>NUCLEOTIDE SEQUENCE [LARGE SCALE GENOMIC DNA]</scope>
    <source>
        <strain evidence="17 18">CBM6</strain>
    </source>
</reference>
<evidence type="ECO:0000256" key="6">
    <source>
        <dbReference type="ARBA" id="ARBA00022475"/>
    </source>
</evidence>
<evidence type="ECO:0000259" key="16">
    <source>
        <dbReference type="PROSITE" id="PS50002"/>
    </source>
</evidence>
<proteinExistence type="inferred from homology"/>
<evidence type="ECO:0000256" key="10">
    <source>
        <dbReference type="ARBA" id="ARBA00023136"/>
    </source>
</evidence>
<evidence type="ECO:0000256" key="9">
    <source>
        <dbReference type="ARBA" id="ARBA00023016"/>
    </source>
</evidence>
<keyword evidence="10 15" id="KW-0472">Membrane</keyword>
<keyword evidence="5 13" id="KW-0728">SH3 domain</keyword>
<evidence type="ECO:0000256" key="7">
    <source>
        <dbReference type="ARBA" id="ARBA00022692"/>
    </source>
</evidence>
<evidence type="ECO:0000256" key="3">
    <source>
        <dbReference type="ARBA" id="ARBA00016255"/>
    </source>
</evidence>
<dbReference type="InterPro" id="IPR036028">
    <property type="entry name" value="SH3-like_dom_sf"/>
</dbReference>
<evidence type="ECO:0000256" key="14">
    <source>
        <dbReference type="SAM" id="MobiDB-lite"/>
    </source>
</evidence>
<comment type="subcellular location">
    <subcellularLocation>
        <location evidence="1">Cell membrane</location>
        <topology evidence="1">Multi-pass membrane protein</topology>
    </subcellularLocation>
</comment>